<evidence type="ECO:0000313" key="3">
    <source>
        <dbReference type="Proteomes" id="UP000239480"/>
    </source>
</evidence>
<feature type="domain" description="PurE" evidence="1">
    <location>
        <begin position="91"/>
        <end position="223"/>
    </location>
</feature>
<dbReference type="InterPro" id="IPR000031">
    <property type="entry name" value="PurE_dom"/>
</dbReference>
<dbReference type="GO" id="GO:0016787">
    <property type="term" value="F:hydrolase activity"/>
    <property type="evidence" value="ECO:0007669"/>
    <property type="project" value="InterPro"/>
</dbReference>
<dbReference type="Gene3D" id="3.40.50.1970">
    <property type="match status" value="1"/>
</dbReference>
<evidence type="ECO:0000259" key="1">
    <source>
        <dbReference type="SMART" id="SM01001"/>
    </source>
</evidence>
<comment type="caution">
    <text evidence="2">The sequence shown here is derived from an EMBL/GenBank/DDBJ whole genome shotgun (WGS) entry which is preliminary data.</text>
</comment>
<proteinExistence type="predicted"/>
<dbReference type="EMBL" id="PVTD01000011">
    <property type="protein sequence ID" value="PRY20971.1"/>
    <property type="molecule type" value="Genomic_DNA"/>
</dbReference>
<dbReference type="PANTHER" id="PTHR43064:SF1">
    <property type="entry name" value="SLL1489 PROTEIN"/>
    <property type="match status" value="1"/>
</dbReference>
<dbReference type="SUPFAM" id="SSF52255">
    <property type="entry name" value="N5-CAIR mutase (phosphoribosylaminoimidazole carboxylase, PurE)"/>
    <property type="match status" value="1"/>
</dbReference>
<dbReference type="NCBIfam" id="NF033503">
    <property type="entry name" value="LarB"/>
    <property type="match status" value="1"/>
</dbReference>
<dbReference type="Proteomes" id="UP000239480">
    <property type="component" value="Unassembled WGS sequence"/>
</dbReference>
<gene>
    <name evidence="2" type="ORF">CLV78_111126</name>
</gene>
<dbReference type="OrthoDB" id="9782511at2"/>
<evidence type="ECO:0000313" key="2">
    <source>
        <dbReference type="EMBL" id="PRY20971.1"/>
    </source>
</evidence>
<dbReference type="Pfam" id="PF00731">
    <property type="entry name" value="AIRC"/>
    <property type="match status" value="1"/>
</dbReference>
<dbReference type="PANTHER" id="PTHR43064">
    <property type="entry name" value="PHOSPHORIBOSYLAMINOIMIDAZOLE CARBOXYLASE-RELATED"/>
    <property type="match status" value="1"/>
</dbReference>
<sequence length="226" mass="23749">MNAADQFNLDYGRDKRQGIGEAIFCAQKSVAQINAALEMVVARRHPMLLTHLNVDSHAELTADLRDMLDYDPVSRTAFLRFDTECDEPVRDMVAVVAAGTSDAGPAMEAVRTLNFNGVDPTVIFDVGVAGLWRLLDRVDDLSRHPIIIAVAGMDAALPTVVGGLVPGAVIAVPTSTGYGAARGGDTALHACLSSCASGVVVCNIDNGYGAACAALRILKASRQIPS</sequence>
<name>A0A2T0RIL6_9RHOB</name>
<reference evidence="2 3" key="1">
    <citation type="submission" date="2018-03" db="EMBL/GenBank/DDBJ databases">
        <title>Genomic Encyclopedia of Archaeal and Bacterial Type Strains, Phase II (KMG-II): from individual species to whole genera.</title>
        <authorList>
            <person name="Goeker M."/>
        </authorList>
    </citation>
    <scope>NUCLEOTIDE SEQUENCE [LARGE SCALE GENOMIC DNA]</scope>
    <source>
        <strain evidence="2 3">DSM 29328</strain>
    </source>
</reference>
<protein>
    <recommendedName>
        <fullName evidence="1">PurE domain-containing protein</fullName>
    </recommendedName>
</protein>
<dbReference type="InterPro" id="IPR039476">
    <property type="entry name" value="P2CMN_synthase_LarB"/>
</dbReference>
<keyword evidence="3" id="KW-1185">Reference proteome</keyword>
<dbReference type="RefSeq" id="WP_106207383.1">
    <property type="nucleotide sequence ID" value="NZ_PVTD01000011.1"/>
</dbReference>
<accession>A0A2T0RIL6</accession>
<organism evidence="2 3">
    <name type="scientific">Aliiruegeria haliotis</name>
    <dbReference type="NCBI Taxonomy" id="1280846"/>
    <lineage>
        <taxon>Bacteria</taxon>
        <taxon>Pseudomonadati</taxon>
        <taxon>Pseudomonadota</taxon>
        <taxon>Alphaproteobacteria</taxon>
        <taxon>Rhodobacterales</taxon>
        <taxon>Roseobacteraceae</taxon>
        <taxon>Aliiruegeria</taxon>
    </lineage>
</organism>
<dbReference type="GO" id="GO:0006189">
    <property type="term" value="P:'de novo' IMP biosynthetic process"/>
    <property type="evidence" value="ECO:0007669"/>
    <property type="project" value="InterPro"/>
</dbReference>
<dbReference type="AlphaFoldDB" id="A0A2T0RIL6"/>
<dbReference type="SMART" id="SM01001">
    <property type="entry name" value="AIRC"/>
    <property type="match status" value="1"/>
</dbReference>